<evidence type="ECO:0000313" key="1">
    <source>
        <dbReference type="EMBL" id="TNN31165.1"/>
    </source>
</evidence>
<organism evidence="1 2">
    <name type="scientific">Liparis tanakae</name>
    <name type="common">Tanaka's snailfish</name>
    <dbReference type="NCBI Taxonomy" id="230148"/>
    <lineage>
        <taxon>Eukaryota</taxon>
        <taxon>Metazoa</taxon>
        <taxon>Chordata</taxon>
        <taxon>Craniata</taxon>
        <taxon>Vertebrata</taxon>
        <taxon>Euteleostomi</taxon>
        <taxon>Actinopterygii</taxon>
        <taxon>Neopterygii</taxon>
        <taxon>Teleostei</taxon>
        <taxon>Neoteleostei</taxon>
        <taxon>Acanthomorphata</taxon>
        <taxon>Eupercaria</taxon>
        <taxon>Perciformes</taxon>
        <taxon>Cottioidei</taxon>
        <taxon>Cottales</taxon>
        <taxon>Liparidae</taxon>
        <taxon>Liparis</taxon>
    </lineage>
</organism>
<dbReference type="EMBL" id="SRLO01003746">
    <property type="protein sequence ID" value="TNN31165.1"/>
    <property type="molecule type" value="Genomic_DNA"/>
</dbReference>
<proteinExistence type="predicted"/>
<reference evidence="1 2" key="1">
    <citation type="submission" date="2019-03" db="EMBL/GenBank/DDBJ databases">
        <title>First draft genome of Liparis tanakae, snailfish: a comprehensive survey of snailfish specific genes.</title>
        <authorList>
            <person name="Kim W."/>
            <person name="Song I."/>
            <person name="Jeong J.-H."/>
            <person name="Kim D."/>
            <person name="Kim S."/>
            <person name="Ryu S."/>
            <person name="Song J.Y."/>
            <person name="Lee S.K."/>
        </authorList>
    </citation>
    <scope>NUCLEOTIDE SEQUENCE [LARGE SCALE GENOMIC DNA]</scope>
    <source>
        <tissue evidence="1">Muscle</tissue>
    </source>
</reference>
<accession>A0A4Z2EQR4</accession>
<dbReference type="AlphaFoldDB" id="A0A4Z2EQR4"/>
<evidence type="ECO:0000313" key="2">
    <source>
        <dbReference type="Proteomes" id="UP000314294"/>
    </source>
</evidence>
<keyword evidence="2" id="KW-1185">Reference proteome</keyword>
<dbReference type="Proteomes" id="UP000314294">
    <property type="component" value="Unassembled WGS sequence"/>
</dbReference>
<sequence>MDRGVERTPSRRERGVEAKAEWEECPTRKHPCGLRGVGGLGGCRMEFWVLLILPLEAYLAINSLKESY</sequence>
<gene>
    <name evidence="1" type="ORF">EYF80_058683</name>
</gene>
<comment type="caution">
    <text evidence="1">The sequence shown here is derived from an EMBL/GenBank/DDBJ whole genome shotgun (WGS) entry which is preliminary data.</text>
</comment>
<name>A0A4Z2EQR4_9TELE</name>
<protein>
    <submittedName>
        <fullName evidence="1">Uncharacterized protein</fullName>
    </submittedName>
</protein>